<organism evidence="2 3">
    <name type="scientific">Glossina austeni</name>
    <name type="common">Savannah tsetse fly</name>
    <dbReference type="NCBI Taxonomy" id="7395"/>
    <lineage>
        <taxon>Eukaryota</taxon>
        <taxon>Metazoa</taxon>
        <taxon>Ecdysozoa</taxon>
        <taxon>Arthropoda</taxon>
        <taxon>Hexapoda</taxon>
        <taxon>Insecta</taxon>
        <taxon>Pterygota</taxon>
        <taxon>Neoptera</taxon>
        <taxon>Endopterygota</taxon>
        <taxon>Diptera</taxon>
        <taxon>Brachycera</taxon>
        <taxon>Muscomorpha</taxon>
        <taxon>Hippoboscoidea</taxon>
        <taxon>Glossinidae</taxon>
        <taxon>Glossina</taxon>
    </lineage>
</organism>
<evidence type="ECO:0000256" key="1">
    <source>
        <dbReference type="SAM" id="Phobius"/>
    </source>
</evidence>
<dbReference type="AlphaFoldDB" id="A0A1A9UQQ1"/>
<sequence length="132" mass="15230">MLLNLLIQQQFHGNAGSFGQIESTDDDDSDIYTCDCRRFSSEQILHAPKTIEENLVLVRLNFANPNMTTINPCYYRERFDMASCLPSVKAKVYIIFVYLAVAILSVESAKKRKRPDMYHAVGRNSKNQHRQR</sequence>
<keyword evidence="3" id="KW-1185">Reference proteome</keyword>
<keyword evidence="1" id="KW-0812">Transmembrane</keyword>
<feature type="transmembrane region" description="Helical" evidence="1">
    <location>
        <begin position="90"/>
        <end position="109"/>
    </location>
</feature>
<evidence type="ECO:0000313" key="2">
    <source>
        <dbReference type="EnsemblMetazoa" id="GAUT012321-PA"/>
    </source>
</evidence>
<protein>
    <submittedName>
        <fullName evidence="2">Uncharacterized protein</fullName>
    </submittedName>
</protein>
<dbReference type="Proteomes" id="UP000078200">
    <property type="component" value="Unassembled WGS sequence"/>
</dbReference>
<dbReference type="EnsemblMetazoa" id="GAUT012321-RA">
    <property type="protein sequence ID" value="GAUT012321-PA"/>
    <property type="gene ID" value="GAUT012321"/>
</dbReference>
<reference evidence="2" key="1">
    <citation type="submission" date="2020-05" db="UniProtKB">
        <authorList>
            <consortium name="EnsemblMetazoa"/>
        </authorList>
    </citation>
    <scope>IDENTIFICATION</scope>
    <source>
        <strain evidence="2">TTRI</strain>
    </source>
</reference>
<dbReference type="VEuPathDB" id="VectorBase:GAUT012321"/>
<name>A0A1A9UQQ1_GLOAU</name>
<evidence type="ECO:0000313" key="3">
    <source>
        <dbReference type="Proteomes" id="UP000078200"/>
    </source>
</evidence>
<keyword evidence="1" id="KW-1133">Transmembrane helix</keyword>
<keyword evidence="1" id="KW-0472">Membrane</keyword>
<accession>A0A1A9UQQ1</accession>
<proteinExistence type="predicted"/>